<gene>
    <name evidence="2" type="ORF">IRJ41_017131</name>
</gene>
<protein>
    <submittedName>
        <fullName evidence="2">Uncharacterized protein</fullName>
    </submittedName>
</protein>
<reference evidence="2" key="1">
    <citation type="submission" date="2021-02" db="EMBL/GenBank/DDBJ databases">
        <title>Comparative genomics reveals that relaxation of natural selection precedes convergent phenotypic evolution of cavefish.</title>
        <authorList>
            <person name="Peng Z."/>
        </authorList>
    </citation>
    <scope>NUCLEOTIDE SEQUENCE</scope>
    <source>
        <tissue evidence="2">Muscle</tissue>
    </source>
</reference>
<comment type="caution">
    <text evidence="2">The sequence shown here is derived from an EMBL/GenBank/DDBJ whole genome shotgun (WGS) entry which is preliminary data.</text>
</comment>
<evidence type="ECO:0000256" key="1">
    <source>
        <dbReference type="SAM" id="MobiDB-lite"/>
    </source>
</evidence>
<accession>A0A9W7TX38</accession>
<dbReference type="EMBL" id="JAFHDT010000010">
    <property type="protein sequence ID" value="KAI7804716.1"/>
    <property type="molecule type" value="Genomic_DNA"/>
</dbReference>
<proteinExistence type="predicted"/>
<evidence type="ECO:0000313" key="3">
    <source>
        <dbReference type="Proteomes" id="UP001059041"/>
    </source>
</evidence>
<dbReference type="AlphaFoldDB" id="A0A9W7TX38"/>
<organism evidence="2 3">
    <name type="scientific">Triplophysa rosa</name>
    <name type="common">Cave loach</name>
    <dbReference type="NCBI Taxonomy" id="992332"/>
    <lineage>
        <taxon>Eukaryota</taxon>
        <taxon>Metazoa</taxon>
        <taxon>Chordata</taxon>
        <taxon>Craniata</taxon>
        <taxon>Vertebrata</taxon>
        <taxon>Euteleostomi</taxon>
        <taxon>Actinopterygii</taxon>
        <taxon>Neopterygii</taxon>
        <taxon>Teleostei</taxon>
        <taxon>Ostariophysi</taxon>
        <taxon>Cypriniformes</taxon>
        <taxon>Nemacheilidae</taxon>
        <taxon>Triplophysa</taxon>
    </lineage>
</organism>
<feature type="compositionally biased region" description="Basic and acidic residues" evidence="1">
    <location>
        <begin position="66"/>
        <end position="76"/>
    </location>
</feature>
<keyword evidence="3" id="KW-1185">Reference proteome</keyword>
<dbReference type="Proteomes" id="UP001059041">
    <property type="component" value="Linkage Group LG10"/>
</dbReference>
<name>A0A9W7TX38_TRIRA</name>
<evidence type="ECO:0000313" key="2">
    <source>
        <dbReference type="EMBL" id="KAI7804716.1"/>
    </source>
</evidence>
<feature type="region of interest" description="Disordered" evidence="1">
    <location>
        <begin position="66"/>
        <end position="87"/>
    </location>
</feature>
<sequence length="139" mass="16079">QQVVDCLLDLPIHPLLNPRLDKIEPCQKSSKDRHKIITVLHEAMHTWHQSFKRKFKAERAPLVHDDEVKKSKEKFGHKTQIPSEQSAACHRSNSELCDEVDRMDASTVILSQRFREAFIVPKLLELVQRKGKPLPITIT</sequence>
<feature type="non-terminal residue" evidence="2">
    <location>
        <position position="139"/>
    </location>
</feature>